<feature type="transmembrane region" description="Helical" evidence="5">
    <location>
        <begin position="112"/>
        <end position="129"/>
    </location>
</feature>
<sequence>MALPSDVPRASTEEDDAFLPRAESAYHALPKATKKPWVLLVVLIFIMIAFIDVGSYLAEAPLTRLYEANLCLKHYRQLGPSVIAGDGSIAEQLCKVDVVQQRLASIFGWQEMFSALPGILLAVPFGTWADKVGRKWIFIASLVGIELGFVWALLICYFKSLPLQLTWLSSAFTVIGGGPIVAMAIGLTMISDIAPPEQRTTIFLYLTACILVAEMLAPIMAARLMESGNWLPLLLSLAIQIAGVIVALFIPETLHLRDLPEPKDTDSQVLELQPTTGEFSVRAQLHNFQAAVHFLKSDWTLAMVVFTFLANRLGRQCISLLVRYASKRYSWEIKKAAYLLSFRAATNLVAVTVLIPLANFLLLRKLRFPAHWADLWIARGSIVLTTIAFFVMGIAAHPSLLIVGLLLYNMGTGYNAAMRSVSIHVVGGQSSPDIGKLMSTIAMAESIGAMIAGPLLNELFQLGIGFGGVWLGLPFLNSVVVFAFMTVVTCIINVGDKEPAYVQVDTEDEEERQTSALQGEELTRHRDVF</sequence>
<evidence type="ECO:0000256" key="1">
    <source>
        <dbReference type="ARBA" id="ARBA00004141"/>
    </source>
</evidence>
<evidence type="ECO:0000256" key="2">
    <source>
        <dbReference type="ARBA" id="ARBA00022692"/>
    </source>
</evidence>
<dbReference type="GO" id="GO:0016020">
    <property type="term" value="C:membrane"/>
    <property type="evidence" value="ECO:0007669"/>
    <property type="project" value="UniProtKB-SubCell"/>
</dbReference>
<feature type="transmembrane region" description="Helical" evidence="5">
    <location>
        <begin position="468"/>
        <end position="492"/>
    </location>
</feature>
<dbReference type="Proteomes" id="UP001199106">
    <property type="component" value="Unassembled WGS sequence"/>
</dbReference>
<dbReference type="Pfam" id="PF07690">
    <property type="entry name" value="MFS_1"/>
    <property type="match status" value="1"/>
</dbReference>
<dbReference type="InterPro" id="IPR020846">
    <property type="entry name" value="MFS_dom"/>
</dbReference>
<dbReference type="EMBL" id="JAANER010000004">
    <property type="protein sequence ID" value="KAG9190423.1"/>
    <property type="molecule type" value="Genomic_DNA"/>
</dbReference>
<keyword evidence="8" id="KW-1185">Reference proteome</keyword>
<evidence type="ECO:0000256" key="4">
    <source>
        <dbReference type="ARBA" id="ARBA00023136"/>
    </source>
</evidence>
<evidence type="ECO:0000256" key="3">
    <source>
        <dbReference type="ARBA" id="ARBA00022989"/>
    </source>
</evidence>
<keyword evidence="2 5" id="KW-0812">Transmembrane</keyword>
<reference evidence="7" key="1">
    <citation type="submission" date="2021-07" db="EMBL/GenBank/DDBJ databases">
        <title>Genome Resource of American Ginseng Black Spot Pathogen Alternaria panax.</title>
        <authorList>
            <person name="Qiu C."/>
            <person name="Wang W."/>
            <person name="Liu Z."/>
        </authorList>
    </citation>
    <scope>NUCLEOTIDE SEQUENCE</scope>
    <source>
        <strain evidence="7">BNCC115425</strain>
    </source>
</reference>
<feature type="transmembrane region" description="Helical" evidence="5">
    <location>
        <begin position="230"/>
        <end position="250"/>
    </location>
</feature>
<dbReference type="Gene3D" id="1.20.1250.20">
    <property type="entry name" value="MFS general substrate transporter like domains"/>
    <property type="match status" value="1"/>
</dbReference>
<gene>
    <name evidence="7" type="ORF">G6011_08511</name>
</gene>
<keyword evidence="3 5" id="KW-1133">Transmembrane helix</keyword>
<dbReference type="PANTHER" id="PTHR23507">
    <property type="entry name" value="ZGC:174356"/>
    <property type="match status" value="1"/>
</dbReference>
<evidence type="ECO:0000259" key="6">
    <source>
        <dbReference type="PROSITE" id="PS50850"/>
    </source>
</evidence>
<feature type="transmembrane region" description="Helical" evidence="5">
    <location>
        <begin position="382"/>
        <end position="408"/>
    </location>
</feature>
<comment type="caution">
    <text evidence="7">The sequence shown here is derived from an EMBL/GenBank/DDBJ whole genome shotgun (WGS) entry which is preliminary data.</text>
</comment>
<accession>A0AAD4I8P2</accession>
<dbReference type="PANTHER" id="PTHR23507:SF1">
    <property type="entry name" value="FI18259P1-RELATED"/>
    <property type="match status" value="1"/>
</dbReference>
<organism evidence="7 8">
    <name type="scientific">Alternaria panax</name>
    <dbReference type="NCBI Taxonomy" id="48097"/>
    <lineage>
        <taxon>Eukaryota</taxon>
        <taxon>Fungi</taxon>
        <taxon>Dikarya</taxon>
        <taxon>Ascomycota</taxon>
        <taxon>Pezizomycotina</taxon>
        <taxon>Dothideomycetes</taxon>
        <taxon>Pleosporomycetidae</taxon>
        <taxon>Pleosporales</taxon>
        <taxon>Pleosporineae</taxon>
        <taxon>Pleosporaceae</taxon>
        <taxon>Alternaria</taxon>
        <taxon>Alternaria sect. Panax</taxon>
    </lineage>
</organism>
<dbReference type="InterPro" id="IPR011701">
    <property type="entry name" value="MFS"/>
</dbReference>
<dbReference type="AlphaFoldDB" id="A0AAD4I8P2"/>
<dbReference type="InterPro" id="IPR036259">
    <property type="entry name" value="MFS_trans_sf"/>
</dbReference>
<keyword evidence="4 5" id="KW-0472">Membrane</keyword>
<feature type="domain" description="Major facilitator superfamily (MFS) profile" evidence="6">
    <location>
        <begin position="38"/>
        <end position="495"/>
    </location>
</feature>
<comment type="subcellular location">
    <subcellularLocation>
        <location evidence="1">Membrane</location>
        <topology evidence="1">Multi-pass membrane protein</topology>
    </subcellularLocation>
</comment>
<dbReference type="PROSITE" id="PS50850">
    <property type="entry name" value="MFS"/>
    <property type="match status" value="1"/>
</dbReference>
<feature type="transmembrane region" description="Helical" evidence="5">
    <location>
        <begin position="37"/>
        <end position="58"/>
    </location>
</feature>
<feature type="transmembrane region" description="Helical" evidence="5">
    <location>
        <begin position="136"/>
        <end position="155"/>
    </location>
</feature>
<feature type="transmembrane region" description="Helical" evidence="5">
    <location>
        <begin position="167"/>
        <end position="190"/>
    </location>
</feature>
<name>A0AAD4I8P2_9PLEO</name>
<evidence type="ECO:0000256" key="5">
    <source>
        <dbReference type="SAM" id="Phobius"/>
    </source>
</evidence>
<feature type="transmembrane region" description="Helical" evidence="5">
    <location>
        <begin position="336"/>
        <end position="362"/>
    </location>
</feature>
<dbReference type="GO" id="GO:0022857">
    <property type="term" value="F:transmembrane transporter activity"/>
    <property type="evidence" value="ECO:0007669"/>
    <property type="project" value="InterPro"/>
</dbReference>
<dbReference type="SUPFAM" id="SSF103473">
    <property type="entry name" value="MFS general substrate transporter"/>
    <property type="match status" value="1"/>
</dbReference>
<evidence type="ECO:0000313" key="8">
    <source>
        <dbReference type="Proteomes" id="UP001199106"/>
    </source>
</evidence>
<feature type="transmembrane region" description="Helical" evidence="5">
    <location>
        <begin position="202"/>
        <end position="224"/>
    </location>
</feature>
<protein>
    <recommendedName>
        <fullName evidence="6">Major facilitator superfamily (MFS) profile domain-containing protein</fullName>
    </recommendedName>
</protein>
<evidence type="ECO:0000313" key="7">
    <source>
        <dbReference type="EMBL" id="KAG9190423.1"/>
    </source>
</evidence>
<proteinExistence type="predicted"/>